<feature type="compositionally biased region" description="Polar residues" evidence="2">
    <location>
        <begin position="327"/>
        <end position="336"/>
    </location>
</feature>
<evidence type="ECO:0000313" key="5">
    <source>
        <dbReference type="Proteomes" id="UP001630127"/>
    </source>
</evidence>
<organism evidence="4 5">
    <name type="scientific">Cinchona calisaya</name>
    <dbReference type="NCBI Taxonomy" id="153742"/>
    <lineage>
        <taxon>Eukaryota</taxon>
        <taxon>Viridiplantae</taxon>
        <taxon>Streptophyta</taxon>
        <taxon>Embryophyta</taxon>
        <taxon>Tracheophyta</taxon>
        <taxon>Spermatophyta</taxon>
        <taxon>Magnoliopsida</taxon>
        <taxon>eudicotyledons</taxon>
        <taxon>Gunneridae</taxon>
        <taxon>Pentapetalae</taxon>
        <taxon>asterids</taxon>
        <taxon>lamiids</taxon>
        <taxon>Gentianales</taxon>
        <taxon>Rubiaceae</taxon>
        <taxon>Cinchonoideae</taxon>
        <taxon>Cinchoneae</taxon>
        <taxon>Cinchona</taxon>
    </lineage>
</organism>
<feature type="region of interest" description="Disordered" evidence="2">
    <location>
        <begin position="305"/>
        <end position="382"/>
    </location>
</feature>
<proteinExistence type="predicted"/>
<feature type="domain" description="RRM" evidence="3">
    <location>
        <begin position="115"/>
        <end position="192"/>
    </location>
</feature>
<keyword evidence="1" id="KW-0694">RNA-binding</keyword>
<feature type="compositionally biased region" description="Polar residues" evidence="2">
    <location>
        <begin position="305"/>
        <end position="319"/>
    </location>
</feature>
<dbReference type="InterPro" id="IPR053260">
    <property type="entry name" value="hnRNP"/>
</dbReference>
<dbReference type="Pfam" id="PF00076">
    <property type="entry name" value="RRM_1"/>
    <property type="match status" value="2"/>
</dbReference>
<feature type="region of interest" description="Disordered" evidence="2">
    <location>
        <begin position="84"/>
        <end position="114"/>
    </location>
</feature>
<sequence length="382" mass="41344">MDFSATEEGKLFVGGIAWETKEDNLKDYFTQHGEVTHAAIVRDRITGQSRGFGFVVFSDPTILDSILQENHSIDGRLVEVKRAISREDQQSSRSSDPNASNGNGDFGGQGNHRTKKIFVGGLPSELTKGEFTQHFQNYGCITDAVIMFDRNNGKSRGFGFITFDTEDAVDRVLNKTFHELNNKFVEVKRALPKETNPGHGARGKSYKAYASYGARTDTFNSQMERLLHPQPAAVGYPLYFGYGTPSYGCGLANNIAVYGGLGVYAFGSYENATAGYGGSAFRHGALGYGLNADYVVTVPWTSPDSTSLLGQSPKSTPINNGYRGSEGSCTDSARSRTLNRHRSMAERNAGQNAVEAGDHGAGGSTRRTYARCNGSSKHSDAA</sequence>
<dbReference type="InterPro" id="IPR012677">
    <property type="entry name" value="Nucleotide-bd_a/b_plait_sf"/>
</dbReference>
<evidence type="ECO:0000259" key="3">
    <source>
        <dbReference type="PROSITE" id="PS50102"/>
    </source>
</evidence>
<dbReference type="PANTHER" id="PTHR48035">
    <property type="entry name" value="HETEROGENEOUS NUCLEAR RIBONUCLEOPROTEIN 1"/>
    <property type="match status" value="1"/>
</dbReference>
<keyword evidence="5" id="KW-1185">Reference proteome</keyword>
<dbReference type="AlphaFoldDB" id="A0ABD3AJ56"/>
<dbReference type="Proteomes" id="UP001630127">
    <property type="component" value="Unassembled WGS sequence"/>
</dbReference>
<feature type="domain" description="RRM" evidence="3">
    <location>
        <begin position="9"/>
        <end position="85"/>
    </location>
</feature>
<dbReference type="PROSITE" id="PS50102">
    <property type="entry name" value="RRM"/>
    <property type="match status" value="2"/>
</dbReference>
<dbReference type="InterPro" id="IPR035979">
    <property type="entry name" value="RBD_domain_sf"/>
</dbReference>
<comment type="caution">
    <text evidence="4">The sequence shown here is derived from an EMBL/GenBank/DDBJ whole genome shotgun (WGS) entry which is preliminary data.</text>
</comment>
<reference evidence="4 5" key="1">
    <citation type="submission" date="2024-11" db="EMBL/GenBank/DDBJ databases">
        <title>A near-complete genome assembly of Cinchona calisaya.</title>
        <authorList>
            <person name="Lian D.C."/>
            <person name="Zhao X.W."/>
            <person name="Wei L."/>
        </authorList>
    </citation>
    <scope>NUCLEOTIDE SEQUENCE [LARGE SCALE GENOMIC DNA]</scope>
    <source>
        <tissue evidence="4">Nenye</tissue>
    </source>
</reference>
<evidence type="ECO:0000256" key="1">
    <source>
        <dbReference type="PROSITE-ProRule" id="PRU00176"/>
    </source>
</evidence>
<evidence type="ECO:0000256" key="2">
    <source>
        <dbReference type="SAM" id="MobiDB-lite"/>
    </source>
</evidence>
<dbReference type="Gene3D" id="3.30.70.330">
    <property type="match status" value="2"/>
</dbReference>
<evidence type="ECO:0000313" key="4">
    <source>
        <dbReference type="EMBL" id="KAL3531202.1"/>
    </source>
</evidence>
<dbReference type="PANTHER" id="PTHR48035:SF4">
    <property type="entry name" value="RRM DOMAIN-CONTAINING PROTEIN"/>
    <property type="match status" value="1"/>
</dbReference>
<accession>A0ABD3AJ56</accession>
<dbReference type="GO" id="GO:0003723">
    <property type="term" value="F:RNA binding"/>
    <property type="evidence" value="ECO:0007669"/>
    <property type="project" value="UniProtKB-UniRule"/>
</dbReference>
<dbReference type="SUPFAM" id="SSF54928">
    <property type="entry name" value="RNA-binding domain, RBD"/>
    <property type="match status" value="2"/>
</dbReference>
<gene>
    <name evidence="4" type="ORF">ACH5RR_010524</name>
</gene>
<dbReference type="InterPro" id="IPR000504">
    <property type="entry name" value="RRM_dom"/>
</dbReference>
<protein>
    <recommendedName>
        <fullName evidence="3">RRM domain-containing protein</fullName>
    </recommendedName>
</protein>
<name>A0ABD3AJ56_9GENT</name>
<dbReference type="SMART" id="SM00360">
    <property type="entry name" value="RRM"/>
    <property type="match status" value="2"/>
</dbReference>
<dbReference type="EMBL" id="JBJUIK010000004">
    <property type="protein sequence ID" value="KAL3531202.1"/>
    <property type="molecule type" value="Genomic_DNA"/>
</dbReference>